<dbReference type="InterPro" id="IPR041562">
    <property type="entry name" value="MCM_lid"/>
</dbReference>
<dbReference type="Pfam" id="PF17207">
    <property type="entry name" value="MCM_OB"/>
    <property type="match status" value="1"/>
</dbReference>
<dbReference type="EC" id="3.6.4.12" evidence="12"/>
<dbReference type="PANTHER" id="PTHR11630">
    <property type="entry name" value="DNA REPLICATION LICENSING FACTOR MCM FAMILY MEMBER"/>
    <property type="match status" value="1"/>
</dbReference>
<keyword evidence="15" id="KW-1185">Reference proteome</keyword>
<evidence type="ECO:0000259" key="14">
    <source>
        <dbReference type="PROSITE" id="PS50051"/>
    </source>
</evidence>
<dbReference type="GO" id="GO:0000727">
    <property type="term" value="P:double-strand break repair via break-induced replication"/>
    <property type="evidence" value="ECO:0007669"/>
    <property type="project" value="TreeGrafter"/>
</dbReference>
<evidence type="ECO:0000256" key="6">
    <source>
        <dbReference type="ARBA" id="ARBA00022806"/>
    </source>
</evidence>
<keyword evidence="8 11" id="KW-0238">DNA-binding</keyword>
<evidence type="ECO:0000256" key="11">
    <source>
        <dbReference type="RuleBase" id="RU004070"/>
    </source>
</evidence>
<keyword evidence="9 12" id="KW-0539">Nucleus</keyword>
<dbReference type="AlphaFoldDB" id="A0A914CBQ2"/>
<dbReference type="InterPro" id="IPR031327">
    <property type="entry name" value="MCM"/>
</dbReference>
<dbReference type="GO" id="GO:0006271">
    <property type="term" value="P:DNA strand elongation involved in DNA replication"/>
    <property type="evidence" value="ECO:0007669"/>
    <property type="project" value="TreeGrafter"/>
</dbReference>
<evidence type="ECO:0000313" key="16">
    <source>
        <dbReference type="WBParaSite" id="ACRNAN_Path_702.g2639.t1"/>
    </source>
</evidence>
<organism evidence="15 16">
    <name type="scientific">Acrobeloides nanus</name>
    <dbReference type="NCBI Taxonomy" id="290746"/>
    <lineage>
        <taxon>Eukaryota</taxon>
        <taxon>Metazoa</taxon>
        <taxon>Ecdysozoa</taxon>
        <taxon>Nematoda</taxon>
        <taxon>Chromadorea</taxon>
        <taxon>Rhabditida</taxon>
        <taxon>Tylenchina</taxon>
        <taxon>Cephalobomorpha</taxon>
        <taxon>Cephaloboidea</taxon>
        <taxon>Cephalobidae</taxon>
        <taxon>Acrobeloides</taxon>
    </lineage>
</organism>
<evidence type="ECO:0000313" key="15">
    <source>
        <dbReference type="Proteomes" id="UP000887540"/>
    </source>
</evidence>
<keyword evidence="3 12" id="KW-0235">DNA replication</keyword>
<reference evidence="16" key="1">
    <citation type="submission" date="2022-11" db="UniProtKB">
        <authorList>
            <consortium name="WormBaseParasite"/>
        </authorList>
    </citation>
    <scope>IDENTIFICATION</scope>
</reference>
<evidence type="ECO:0000256" key="9">
    <source>
        <dbReference type="ARBA" id="ARBA00023242"/>
    </source>
</evidence>
<dbReference type="InterPro" id="IPR008046">
    <property type="entry name" value="Mcm3"/>
</dbReference>
<keyword evidence="5 12" id="KW-0378">Hydrolase</keyword>
<dbReference type="GO" id="GO:0017116">
    <property type="term" value="F:single-stranded DNA helicase activity"/>
    <property type="evidence" value="ECO:0007669"/>
    <property type="project" value="TreeGrafter"/>
</dbReference>
<dbReference type="Gene3D" id="3.30.1640.10">
    <property type="entry name" value="mini-chromosome maintenance (MCM) complex, chain A, domain 1"/>
    <property type="match status" value="1"/>
</dbReference>
<dbReference type="GO" id="GO:1902975">
    <property type="term" value="P:mitotic DNA replication initiation"/>
    <property type="evidence" value="ECO:0007669"/>
    <property type="project" value="TreeGrafter"/>
</dbReference>
<dbReference type="SUPFAM" id="SSF52540">
    <property type="entry name" value="P-loop containing nucleoside triphosphate hydrolases"/>
    <property type="match status" value="1"/>
</dbReference>
<dbReference type="FunFam" id="2.20.28.10:FF:000008">
    <property type="entry name" value="DNA helicase"/>
    <property type="match status" value="1"/>
</dbReference>
<dbReference type="Gene3D" id="2.40.50.140">
    <property type="entry name" value="Nucleic acid-binding proteins"/>
    <property type="match status" value="1"/>
</dbReference>
<keyword evidence="4 11" id="KW-0547">Nucleotide-binding</keyword>
<dbReference type="PROSITE" id="PS00847">
    <property type="entry name" value="MCM_1"/>
    <property type="match status" value="1"/>
</dbReference>
<dbReference type="Pfam" id="PF14551">
    <property type="entry name" value="MCM_N"/>
    <property type="match status" value="1"/>
</dbReference>
<dbReference type="CDD" id="cd17754">
    <property type="entry name" value="MCM3"/>
    <property type="match status" value="1"/>
</dbReference>
<evidence type="ECO:0000256" key="10">
    <source>
        <dbReference type="ARBA" id="ARBA00047995"/>
    </source>
</evidence>
<dbReference type="Pfam" id="PF23191">
    <property type="entry name" value="WHD_MCM3_C"/>
    <property type="match status" value="1"/>
</dbReference>
<comment type="subcellular location">
    <subcellularLocation>
        <location evidence="1 12">Nucleus</location>
    </subcellularLocation>
</comment>
<feature type="compositionally biased region" description="Polar residues" evidence="13">
    <location>
        <begin position="689"/>
        <end position="700"/>
    </location>
</feature>
<comment type="similarity">
    <text evidence="2 11">Belongs to the MCM family.</text>
</comment>
<dbReference type="InterPro" id="IPR027925">
    <property type="entry name" value="MCM_N"/>
</dbReference>
<comment type="subunit">
    <text evidence="12">Component of the MCM2-7 complex.</text>
</comment>
<evidence type="ECO:0000256" key="5">
    <source>
        <dbReference type="ARBA" id="ARBA00022801"/>
    </source>
</evidence>
<feature type="compositionally biased region" description="Acidic residues" evidence="13">
    <location>
        <begin position="713"/>
        <end position="723"/>
    </location>
</feature>
<accession>A0A914CBQ2</accession>
<dbReference type="InterPro" id="IPR056575">
    <property type="entry name" value="WH_MCM3_C"/>
</dbReference>
<dbReference type="PRINTS" id="PR01657">
    <property type="entry name" value="MCMFAMILY"/>
</dbReference>
<evidence type="ECO:0000256" key="8">
    <source>
        <dbReference type="ARBA" id="ARBA00023125"/>
    </source>
</evidence>
<evidence type="ECO:0000256" key="4">
    <source>
        <dbReference type="ARBA" id="ARBA00022741"/>
    </source>
</evidence>
<dbReference type="SMART" id="SM00350">
    <property type="entry name" value="MCM"/>
    <property type="match status" value="1"/>
</dbReference>
<dbReference type="InterPro" id="IPR033762">
    <property type="entry name" value="MCM_OB"/>
</dbReference>
<dbReference type="Pfam" id="PF17855">
    <property type="entry name" value="MCM_lid"/>
    <property type="match status" value="1"/>
</dbReference>
<dbReference type="PROSITE" id="PS50051">
    <property type="entry name" value="MCM_2"/>
    <property type="match status" value="1"/>
</dbReference>
<dbReference type="GO" id="GO:0042555">
    <property type="term" value="C:MCM complex"/>
    <property type="evidence" value="ECO:0007669"/>
    <property type="project" value="UniProtKB-UniRule"/>
</dbReference>
<proteinExistence type="inferred from homology"/>
<dbReference type="GO" id="GO:0016787">
    <property type="term" value="F:hydrolase activity"/>
    <property type="evidence" value="ECO:0007669"/>
    <property type="project" value="UniProtKB-KW"/>
</dbReference>
<dbReference type="PANTHER" id="PTHR11630:SF46">
    <property type="entry name" value="DNA REPLICATION LICENSING FACTOR MCM3-RELATED"/>
    <property type="match status" value="1"/>
</dbReference>
<name>A0A914CBQ2_9BILA</name>
<evidence type="ECO:0000256" key="13">
    <source>
        <dbReference type="SAM" id="MobiDB-lite"/>
    </source>
</evidence>
<dbReference type="GO" id="GO:0003697">
    <property type="term" value="F:single-stranded DNA binding"/>
    <property type="evidence" value="ECO:0007669"/>
    <property type="project" value="TreeGrafter"/>
</dbReference>
<evidence type="ECO:0000256" key="3">
    <source>
        <dbReference type="ARBA" id="ARBA00022705"/>
    </source>
</evidence>
<evidence type="ECO:0000256" key="12">
    <source>
        <dbReference type="RuleBase" id="RU368061"/>
    </source>
</evidence>
<comment type="function">
    <text evidence="12">Acts as component of the MCM2-7 complex (MCM complex) which is the replicative helicase essential for 'once per cell cycle' DNA replication initiation and elongation in eukaryotic cells. The active ATPase sites in the MCM2-7 ring are formed through the interaction surfaces of two neighboring subunits such that a critical structure of a conserved arginine finger motif is provided in trans relative to the ATP-binding site of the Walker A box of the adjacent subunit. The six ATPase active sites, however, are likely to contribute differentially to the complex helicase activity.</text>
</comment>
<comment type="catalytic activity">
    <reaction evidence="10 12">
        <text>ATP + H2O = ADP + phosphate + H(+)</text>
        <dbReference type="Rhea" id="RHEA:13065"/>
        <dbReference type="ChEBI" id="CHEBI:15377"/>
        <dbReference type="ChEBI" id="CHEBI:15378"/>
        <dbReference type="ChEBI" id="CHEBI:30616"/>
        <dbReference type="ChEBI" id="CHEBI:43474"/>
        <dbReference type="ChEBI" id="CHEBI:456216"/>
        <dbReference type="EC" id="3.6.4.12"/>
    </reaction>
</comment>
<dbReference type="WBParaSite" id="ACRNAN_Path_702.g2639.t1">
    <property type="protein sequence ID" value="ACRNAN_Path_702.g2639.t1"/>
    <property type="gene ID" value="ACRNAN_Path_702.g2639"/>
</dbReference>
<dbReference type="InterPro" id="IPR001208">
    <property type="entry name" value="MCM_dom"/>
</dbReference>
<dbReference type="Pfam" id="PF00493">
    <property type="entry name" value="MCM"/>
    <property type="match status" value="1"/>
</dbReference>
<protein>
    <recommendedName>
        <fullName evidence="12">DNA replication licensing factor MCM3</fullName>
        <ecNumber evidence="12">3.6.4.12</ecNumber>
    </recommendedName>
</protein>
<keyword evidence="7 11" id="KW-0067">ATP-binding</keyword>
<dbReference type="GO" id="GO:0005634">
    <property type="term" value="C:nucleus"/>
    <property type="evidence" value="ECO:0007669"/>
    <property type="project" value="UniProtKB-SubCell"/>
</dbReference>
<dbReference type="GO" id="GO:0005524">
    <property type="term" value="F:ATP binding"/>
    <property type="evidence" value="ECO:0007669"/>
    <property type="project" value="UniProtKB-UniRule"/>
</dbReference>
<dbReference type="SUPFAM" id="SSF50249">
    <property type="entry name" value="Nucleic acid-binding proteins"/>
    <property type="match status" value="1"/>
</dbReference>
<dbReference type="InterPro" id="IPR018525">
    <property type="entry name" value="MCM_CS"/>
</dbReference>
<dbReference type="InterPro" id="IPR012340">
    <property type="entry name" value="NA-bd_OB-fold"/>
</dbReference>
<sequence length="814" mass="91507">MAIPHNFALINVDDEARMREITQEYSTFLDDSTDEKIYTQKIQELIDQNGKRLVVNLNHVRAKLPDRCAGLLHNFVEEILCFEKALKEVVSHIDATYAKDAEFQIGFEGSFGDRHVNPRTLKSRFLGNLVCCEGIVTRCTSVRPKVVKSVHYCPATKKTLEKKYTDFTSYDTFPTSNAYPTEDENKNPLETEFGLSVYKDHQLFSIQELPETAPPGQLPRSIDVIADDDLSDRCKPGDRVRVIGLFRVLPNKQGGVSTGNFRSVLISNNIQLLSKELQPQFDNEDIRNIRRMSKNKDIFEILARSLAPSIYGHEEVKKAILCLSLGGCEKILDNGTRLRGDINVLLIGDPSVAKSQLLRYVLHTAPRAIATTGRGSSGVGLTAAVTTDHDSGERRLEAGAMVLADRGIVCIDEFDKMSDIDRTAIHEVMEQGRVSISKAGIHAKLNARCSVLAAANPVYGRYNLYKTPMDNIGMQDSLLSRFDLIFVILDEHDIERDKSLAENVLKLHRYRTPGEPDGTVLPIGAALETLSTFDNDHDEPLNSTDIYEKNRGWTAVPESQKIVSSQFMRKYIHMAKAVKPTLSEAASEYISECYSILRSFDTSKTDRERTMPVTARQLETLIRLSTAMAKARLAKTVEKSDAEKAYQLLHFACFKEKPKERLEAEERRHHRDGNTGEGGESDTEENENVTHMDTTSTHPTRATRYAKRRAGEEIESTEPDTFETQDSVEPAAKRPHVETPAISIDRYESFKRYLRVAFDETGRPDDLWDVNVIKNSIQRQAGVLTFSEGEFEAAFSRCEADNIAMVANNQITLI</sequence>
<dbReference type="Gene3D" id="2.20.28.10">
    <property type="match status" value="1"/>
</dbReference>
<feature type="domain" description="MCM C-terminal AAA(+) ATPase" evidence="14">
    <location>
        <begin position="298"/>
        <end position="504"/>
    </location>
</feature>
<dbReference type="Gene3D" id="3.40.50.300">
    <property type="entry name" value="P-loop containing nucleotide triphosphate hydrolases"/>
    <property type="match status" value="1"/>
</dbReference>
<dbReference type="SMART" id="SM00382">
    <property type="entry name" value="AAA"/>
    <property type="match status" value="1"/>
</dbReference>
<evidence type="ECO:0000256" key="1">
    <source>
        <dbReference type="ARBA" id="ARBA00004123"/>
    </source>
</evidence>
<dbReference type="Proteomes" id="UP000887540">
    <property type="component" value="Unplaced"/>
</dbReference>
<evidence type="ECO:0000256" key="7">
    <source>
        <dbReference type="ARBA" id="ARBA00022840"/>
    </source>
</evidence>
<dbReference type="InterPro" id="IPR003593">
    <property type="entry name" value="AAA+_ATPase"/>
</dbReference>
<feature type="region of interest" description="Disordered" evidence="13">
    <location>
        <begin position="662"/>
        <end position="735"/>
    </location>
</feature>
<dbReference type="PRINTS" id="PR01659">
    <property type="entry name" value="MCMPROTEIN3"/>
</dbReference>
<evidence type="ECO:0000256" key="2">
    <source>
        <dbReference type="ARBA" id="ARBA00008010"/>
    </source>
</evidence>
<dbReference type="InterPro" id="IPR027417">
    <property type="entry name" value="P-loop_NTPase"/>
</dbReference>
<keyword evidence="6 12" id="KW-0347">Helicase</keyword>